<proteinExistence type="inferred from homology"/>
<evidence type="ECO:0000256" key="6">
    <source>
        <dbReference type="SAM" id="MobiDB-lite"/>
    </source>
</evidence>
<feature type="transmembrane region" description="Helical" evidence="7">
    <location>
        <begin position="53"/>
        <end position="74"/>
    </location>
</feature>
<organism evidence="9 10">
    <name type="scientific">Arthrobacter jiangjiafuii</name>
    <dbReference type="NCBI Taxonomy" id="2817475"/>
    <lineage>
        <taxon>Bacteria</taxon>
        <taxon>Bacillati</taxon>
        <taxon>Actinomycetota</taxon>
        <taxon>Actinomycetes</taxon>
        <taxon>Micrococcales</taxon>
        <taxon>Micrococcaceae</taxon>
        <taxon>Arthrobacter</taxon>
    </lineage>
</organism>
<evidence type="ECO:0000256" key="1">
    <source>
        <dbReference type="ARBA" id="ARBA00004141"/>
    </source>
</evidence>
<sequence>MLSSLSTRFRGLFSLFWREVSKFGTVGAFAFVLDNGLWWILLHGPLDGSATKARIISACTATLFSWVANRLWTFRHRRQANITREVVLFFIINGVGIIISSGFTWIAQYPLGITDAKWLGFAGVVGIGVATILRFFAYRFWVFNAELDDEPGFQTDHELLDDAGSKNPARPMEAETTPGSTSSGFRAGGAGSSMEAEPTRPEAAP</sequence>
<comment type="subcellular location">
    <subcellularLocation>
        <location evidence="1">Membrane</location>
        <topology evidence="1">Multi-pass membrane protein</topology>
    </subcellularLocation>
</comment>
<evidence type="ECO:0000313" key="10">
    <source>
        <dbReference type="Proteomes" id="UP000676885"/>
    </source>
</evidence>
<evidence type="ECO:0000256" key="7">
    <source>
        <dbReference type="SAM" id="Phobius"/>
    </source>
</evidence>
<dbReference type="InterPro" id="IPR007267">
    <property type="entry name" value="GtrA_DPMS_TM"/>
</dbReference>
<dbReference type="PANTHER" id="PTHR38459:SF1">
    <property type="entry name" value="PROPHAGE BACTOPRENOL-LINKED GLUCOSE TRANSLOCASE HOMOLOG"/>
    <property type="match status" value="1"/>
</dbReference>
<evidence type="ECO:0000259" key="8">
    <source>
        <dbReference type="Pfam" id="PF04138"/>
    </source>
</evidence>
<keyword evidence="5 7" id="KW-0472">Membrane</keyword>
<evidence type="ECO:0000256" key="2">
    <source>
        <dbReference type="ARBA" id="ARBA00009399"/>
    </source>
</evidence>
<evidence type="ECO:0000313" key="9">
    <source>
        <dbReference type="EMBL" id="QWC10928.1"/>
    </source>
</evidence>
<dbReference type="EMBL" id="CP076022">
    <property type="protein sequence ID" value="QWC10928.1"/>
    <property type="molecule type" value="Genomic_DNA"/>
</dbReference>
<dbReference type="GO" id="GO:0005886">
    <property type="term" value="C:plasma membrane"/>
    <property type="evidence" value="ECO:0007669"/>
    <property type="project" value="TreeGrafter"/>
</dbReference>
<evidence type="ECO:0000256" key="4">
    <source>
        <dbReference type="ARBA" id="ARBA00022989"/>
    </source>
</evidence>
<feature type="transmembrane region" description="Helical" evidence="7">
    <location>
        <begin position="20"/>
        <end position="41"/>
    </location>
</feature>
<feature type="transmembrane region" description="Helical" evidence="7">
    <location>
        <begin position="118"/>
        <end position="137"/>
    </location>
</feature>
<name>A0A975M6L6_9MICC</name>
<dbReference type="Pfam" id="PF04138">
    <property type="entry name" value="GtrA_DPMS_TM"/>
    <property type="match status" value="1"/>
</dbReference>
<feature type="region of interest" description="Disordered" evidence="6">
    <location>
        <begin position="156"/>
        <end position="205"/>
    </location>
</feature>
<dbReference type="GO" id="GO:0000271">
    <property type="term" value="P:polysaccharide biosynthetic process"/>
    <property type="evidence" value="ECO:0007669"/>
    <property type="project" value="InterPro"/>
</dbReference>
<dbReference type="AlphaFoldDB" id="A0A975M6L6"/>
<feature type="domain" description="GtrA/DPMS transmembrane" evidence="8">
    <location>
        <begin position="22"/>
        <end position="143"/>
    </location>
</feature>
<keyword evidence="4 7" id="KW-1133">Transmembrane helix</keyword>
<dbReference type="PANTHER" id="PTHR38459">
    <property type="entry name" value="PROPHAGE BACTOPRENOL-LINKED GLUCOSE TRANSLOCASE HOMOLOG"/>
    <property type="match status" value="1"/>
</dbReference>
<keyword evidence="10" id="KW-1185">Reference proteome</keyword>
<dbReference type="InterPro" id="IPR051401">
    <property type="entry name" value="GtrA_CellWall_Glycosyl"/>
</dbReference>
<comment type="similarity">
    <text evidence="2">Belongs to the GtrA family.</text>
</comment>
<dbReference type="RefSeq" id="WP_210230305.1">
    <property type="nucleotide sequence ID" value="NZ_CP076022.1"/>
</dbReference>
<accession>A0A975M6L6</accession>
<evidence type="ECO:0000256" key="3">
    <source>
        <dbReference type="ARBA" id="ARBA00022692"/>
    </source>
</evidence>
<gene>
    <name evidence="9" type="ORF">KKR91_04810</name>
</gene>
<feature type="transmembrane region" description="Helical" evidence="7">
    <location>
        <begin position="86"/>
        <end position="106"/>
    </location>
</feature>
<protein>
    <submittedName>
        <fullName evidence="9">GtrA family protein</fullName>
    </submittedName>
</protein>
<dbReference type="KEGG" id="ajg:KKR91_04810"/>
<reference evidence="9 10" key="1">
    <citation type="submission" date="2021-05" db="EMBL/GenBank/DDBJ databases">
        <title>Novel species in genus Arthrobacter.</title>
        <authorList>
            <person name="Zhang G."/>
        </authorList>
    </citation>
    <scope>NUCLEOTIDE SEQUENCE [LARGE SCALE GENOMIC DNA]</scope>
    <source>
        <strain evidence="10">zg-ZUI227</strain>
    </source>
</reference>
<dbReference type="Proteomes" id="UP000676885">
    <property type="component" value="Chromosome"/>
</dbReference>
<evidence type="ECO:0000256" key="5">
    <source>
        <dbReference type="ARBA" id="ARBA00023136"/>
    </source>
</evidence>
<keyword evidence="3 7" id="KW-0812">Transmembrane</keyword>